<gene>
    <name evidence="5" type="ORF">SAMN05421753_12199</name>
</gene>
<sequence>MKMRSLFRWLATYRQVKSYRKRRTTRRFGQMIECCEQRAMLSGNVTVTVASGAATITGDTSDNSIQIAVSGTNLVVTGLNGTTINNTTSFTLATNATTFTGTTSINMGAGSDSVFIGNGVTLTGNVTLTDTSGNNFFATRSATINGTFSATMGSGADSFSTESTTISGAVTLLTGGGNDFVSMLSTTINGATAISTVEGDDRIVIDQSTLKNLSMSTSDGADSIALRQTTIGGNLAADLGRQRDFMSLQNVTVSGSTSITAGRGRDSIVFDGTNTLSGSASIKGEGGRNAITKSSGTSFAGGVQQRRFGRRTVDPTLITSQLTDATTGIYPAATALRTKVTTAIGMPVTTLTTDTSGNANTIQSNGTLATRQNTFVITGTTDAGNTVAVDADGDGQYDDGTATANSSGAYSVSVTLANGGHAVSVKSSNTTGQSLTKAVDIYKVIGSLVRFTSSEGTFDVELYDADAPLTVANFKSYLDDYANSIIHRSTDATTEGLAVIQGGGFVLNSGEVVPVTTTAPVTNEFKAANSNERGTLALALPAGNINGGTSQWFINTADNSSIDTGKYTVFGQVIGTGMTVVDDIHDLSTSNLNGLYADPANAGSTLQALSTVPLDGYAEFGQTVTGTAAVTSGSTTVTGTGTTFTTSLKVGQVITVGGVERTVATIVSDTQLTVNSAFTATATSAAIKANTKPTASQFVTFTSIATILPAT</sequence>
<name>A0A1I3RTG6_9PLAN</name>
<dbReference type="OrthoDB" id="270889at2"/>
<proteinExistence type="predicted"/>
<dbReference type="PANTHER" id="PTHR45625:SF4">
    <property type="entry name" value="PEPTIDYLPROLYL ISOMERASE DOMAIN AND WD REPEAT-CONTAINING PROTEIN 1"/>
    <property type="match status" value="1"/>
</dbReference>
<accession>A0A1I3RTG6</accession>
<evidence type="ECO:0000313" key="6">
    <source>
        <dbReference type="Proteomes" id="UP000199518"/>
    </source>
</evidence>
<dbReference type="AlphaFoldDB" id="A0A1I3RTG6"/>
<dbReference type="InterPro" id="IPR029000">
    <property type="entry name" value="Cyclophilin-like_dom_sf"/>
</dbReference>
<organism evidence="5 6">
    <name type="scientific">Planctomicrobium piriforme</name>
    <dbReference type="NCBI Taxonomy" id="1576369"/>
    <lineage>
        <taxon>Bacteria</taxon>
        <taxon>Pseudomonadati</taxon>
        <taxon>Planctomycetota</taxon>
        <taxon>Planctomycetia</taxon>
        <taxon>Planctomycetales</taxon>
        <taxon>Planctomycetaceae</taxon>
        <taxon>Planctomicrobium</taxon>
    </lineage>
</organism>
<dbReference type="InterPro" id="IPR044666">
    <property type="entry name" value="Cyclophilin_A-like"/>
</dbReference>
<evidence type="ECO:0000259" key="4">
    <source>
        <dbReference type="PROSITE" id="PS50072"/>
    </source>
</evidence>
<dbReference type="EC" id="5.2.1.8" evidence="1"/>
<protein>
    <recommendedName>
        <fullName evidence="1">peptidylprolyl isomerase</fullName>
        <ecNumber evidence="1">5.2.1.8</ecNumber>
    </recommendedName>
</protein>
<dbReference type="GO" id="GO:0003755">
    <property type="term" value="F:peptidyl-prolyl cis-trans isomerase activity"/>
    <property type="evidence" value="ECO:0007669"/>
    <property type="project" value="UniProtKB-KW"/>
</dbReference>
<dbReference type="EMBL" id="FOQD01000021">
    <property type="protein sequence ID" value="SFJ48899.1"/>
    <property type="molecule type" value="Genomic_DNA"/>
</dbReference>
<dbReference type="PANTHER" id="PTHR45625">
    <property type="entry name" value="PEPTIDYL-PROLYL CIS-TRANS ISOMERASE-RELATED"/>
    <property type="match status" value="1"/>
</dbReference>
<keyword evidence="2" id="KW-0697">Rotamase</keyword>
<keyword evidence="6" id="KW-1185">Reference proteome</keyword>
<keyword evidence="3 5" id="KW-0413">Isomerase</keyword>
<evidence type="ECO:0000313" key="5">
    <source>
        <dbReference type="EMBL" id="SFJ48899.1"/>
    </source>
</evidence>
<dbReference type="Proteomes" id="UP000199518">
    <property type="component" value="Unassembled WGS sequence"/>
</dbReference>
<dbReference type="PROSITE" id="PS50072">
    <property type="entry name" value="CSA_PPIASE_2"/>
    <property type="match status" value="1"/>
</dbReference>
<dbReference type="SUPFAM" id="SSF50891">
    <property type="entry name" value="Cyclophilin-like"/>
    <property type="match status" value="1"/>
</dbReference>
<evidence type="ECO:0000256" key="1">
    <source>
        <dbReference type="ARBA" id="ARBA00013194"/>
    </source>
</evidence>
<dbReference type="Pfam" id="PF00160">
    <property type="entry name" value="Pro_isomerase"/>
    <property type="match status" value="1"/>
</dbReference>
<dbReference type="STRING" id="1576369.SAMN05421753_12199"/>
<evidence type="ECO:0000256" key="2">
    <source>
        <dbReference type="ARBA" id="ARBA00023110"/>
    </source>
</evidence>
<feature type="domain" description="PPIase cyclophilin-type" evidence="4">
    <location>
        <begin position="456"/>
        <end position="600"/>
    </location>
</feature>
<dbReference type="RefSeq" id="WP_092056247.1">
    <property type="nucleotide sequence ID" value="NZ_FOQD01000021.1"/>
</dbReference>
<dbReference type="Gene3D" id="2.40.100.10">
    <property type="entry name" value="Cyclophilin-like"/>
    <property type="match status" value="1"/>
</dbReference>
<reference evidence="6" key="1">
    <citation type="submission" date="2016-10" db="EMBL/GenBank/DDBJ databases">
        <authorList>
            <person name="Varghese N."/>
            <person name="Submissions S."/>
        </authorList>
    </citation>
    <scope>NUCLEOTIDE SEQUENCE [LARGE SCALE GENOMIC DNA]</scope>
    <source>
        <strain evidence="6">DSM 26348</strain>
    </source>
</reference>
<dbReference type="InterPro" id="IPR002130">
    <property type="entry name" value="Cyclophilin-type_PPIase_dom"/>
</dbReference>
<evidence type="ECO:0000256" key="3">
    <source>
        <dbReference type="ARBA" id="ARBA00023235"/>
    </source>
</evidence>